<dbReference type="AlphaFoldDB" id="A0A4P9WMF6"/>
<accession>A0A4P9WMF6</accession>
<evidence type="ECO:0000256" key="1">
    <source>
        <dbReference type="ARBA" id="ARBA00004409"/>
    </source>
</evidence>
<sequence>QDLREREQMLASGETTSETAEKSYRIRVAIRALKEEAARMKEIVDKESRKKKIKDPERLAERKEILELCQKHIEELENLEKRRFNDGYTENRVELLSGGRARTAVGRSAGGGGGPSSGEADPFTSELPDIEVEEDLKAIQERDKAINQDLEDIGVGVAKLKEMAQNMGQELDKQTEMLDNIERGVDTALDHVDNLNVKLKKTLDGMMKGDRFMVNCILLCVLLALVAFVASQFT</sequence>
<keyword evidence="8 10" id="KW-0175">Coiled coil</keyword>
<dbReference type="GO" id="GO:0005484">
    <property type="term" value="F:SNAP receptor activity"/>
    <property type="evidence" value="ECO:0007669"/>
    <property type="project" value="TreeGrafter"/>
</dbReference>
<evidence type="ECO:0000256" key="10">
    <source>
        <dbReference type="SAM" id="Coils"/>
    </source>
</evidence>
<dbReference type="PANTHER" id="PTHR19957:SF83">
    <property type="entry name" value="SYNTAXIN-16"/>
    <property type="match status" value="1"/>
</dbReference>
<dbReference type="Gene3D" id="1.20.5.110">
    <property type="match status" value="1"/>
</dbReference>
<organism evidence="14 15">
    <name type="scientific">Blyttiomyces helicus</name>
    <dbReference type="NCBI Taxonomy" id="388810"/>
    <lineage>
        <taxon>Eukaryota</taxon>
        <taxon>Fungi</taxon>
        <taxon>Fungi incertae sedis</taxon>
        <taxon>Chytridiomycota</taxon>
        <taxon>Chytridiomycota incertae sedis</taxon>
        <taxon>Chytridiomycetes</taxon>
        <taxon>Chytridiomycetes incertae sedis</taxon>
        <taxon>Blyttiomyces</taxon>
    </lineage>
</organism>
<reference evidence="15" key="1">
    <citation type="journal article" date="2018" name="Nat. Microbiol.">
        <title>Leveraging single-cell genomics to expand the fungal tree of life.</title>
        <authorList>
            <person name="Ahrendt S.R."/>
            <person name="Quandt C.A."/>
            <person name="Ciobanu D."/>
            <person name="Clum A."/>
            <person name="Salamov A."/>
            <person name="Andreopoulos B."/>
            <person name="Cheng J.F."/>
            <person name="Woyke T."/>
            <person name="Pelin A."/>
            <person name="Henrissat B."/>
            <person name="Reynolds N.K."/>
            <person name="Benny G.L."/>
            <person name="Smith M.E."/>
            <person name="James T.Y."/>
            <person name="Grigoriev I.V."/>
        </authorList>
    </citation>
    <scope>NUCLEOTIDE SEQUENCE [LARGE SCALE GENOMIC DNA]</scope>
</reference>
<feature type="non-terminal residue" evidence="14">
    <location>
        <position position="1"/>
    </location>
</feature>
<comment type="similarity">
    <text evidence="2">Belongs to the syntaxin family.</text>
</comment>
<evidence type="ECO:0000256" key="3">
    <source>
        <dbReference type="ARBA" id="ARBA00022448"/>
    </source>
</evidence>
<dbReference type="SUPFAM" id="SSF58038">
    <property type="entry name" value="SNARE fusion complex"/>
    <property type="match status" value="1"/>
</dbReference>
<evidence type="ECO:0000256" key="5">
    <source>
        <dbReference type="ARBA" id="ARBA00022927"/>
    </source>
</evidence>
<dbReference type="InterPro" id="IPR010989">
    <property type="entry name" value="SNARE"/>
</dbReference>
<evidence type="ECO:0000313" key="14">
    <source>
        <dbReference type="EMBL" id="RKO94094.1"/>
    </source>
</evidence>
<gene>
    <name evidence="14" type="ORF">BDK51DRAFT_18899</name>
</gene>
<keyword evidence="5" id="KW-0653">Protein transport</keyword>
<dbReference type="PROSITE" id="PS50192">
    <property type="entry name" value="T_SNARE"/>
    <property type="match status" value="1"/>
</dbReference>
<protein>
    <recommendedName>
        <fullName evidence="13">t-SNARE coiled-coil homology domain-containing protein</fullName>
    </recommendedName>
</protein>
<evidence type="ECO:0000256" key="8">
    <source>
        <dbReference type="ARBA" id="ARBA00023054"/>
    </source>
</evidence>
<keyword evidence="7" id="KW-0333">Golgi apparatus</keyword>
<evidence type="ECO:0000256" key="9">
    <source>
        <dbReference type="ARBA" id="ARBA00023136"/>
    </source>
</evidence>
<dbReference type="GO" id="GO:0000149">
    <property type="term" value="F:SNARE binding"/>
    <property type="evidence" value="ECO:0007669"/>
    <property type="project" value="TreeGrafter"/>
</dbReference>
<dbReference type="GO" id="GO:0006906">
    <property type="term" value="P:vesicle fusion"/>
    <property type="evidence" value="ECO:0007669"/>
    <property type="project" value="TreeGrafter"/>
</dbReference>
<dbReference type="GO" id="GO:0006886">
    <property type="term" value="P:intracellular protein transport"/>
    <property type="evidence" value="ECO:0007669"/>
    <property type="project" value="TreeGrafter"/>
</dbReference>
<feature type="coiled-coil region" evidence="10">
    <location>
        <begin position="30"/>
        <end position="82"/>
    </location>
</feature>
<dbReference type="Proteomes" id="UP000269721">
    <property type="component" value="Unassembled WGS sequence"/>
</dbReference>
<dbReference type="Pfam" id="PF05739">
    <property type="entry name" value="SNARE"/>
    <property type="match status" value="1"/>
</dbReference>
<dbReference type="GO" id="GO:0000139">
    <property type="term" value="C:Golgi membrane"/>
    <property type="evidence" value="ECO:0007669"/>
    <property type="project" value="UniProtKB-SubCell"/>
</dbReference>
<feature type="region of interest" description="Disordered" evidence="11">
    <location>
        <begin position="103"/>
        <end position="124"/>
    </location>
</feature>
<keyword evidence="3" id="KW-0813">Transport</keyword>
<evidence type="ECO:0000256" key="2">
    <source>
        <dbReference type="ARBA" id="ARBA00009063"/>
    </source>
</evidence>
<evidence type="ECO:0000256" key="7">
    <source>
        <dbReference type="ARBA" id="ARBA00023034"/>
    </source>
</evidence>
<evidence type="ECO:0000256" key="6">
    <source>
        <dbReference type="ARBA" id="ARBA00022989"/>
    </source>
</evidence>
<evidence type="ECO:0000259" key="13">
    <source>
        <dbReference type="PROSITE" id="PS50192"/>
    </source>
</evidence>
<evidence type="ECO:0000256" key="11">
    <source>
        <dbReference type="SAM" id="MobiDB-lite"/>
    </source>
</evidence>
<evidence type="ECO:0000313" key="15">
    <source>
        <dbReference type="Proteomes" id="UP000269721"/>
    </source>
</evidence>
<comment type="subcellular location">
    <subcellularLocation>
        <location evidence="1">Golgi apparatus membrane</location>
        <topology evidence="1">Single-pass type IV membrane protein</topology>
    </subcellularLocation>
</comment>
<evidence type="ECO:0000256" key="12">
    <source>
        <dbReference type="SAM" id="Phobius"/>
    </source>
</evidence>
<dbReference type="EMBL" id="KZ994012">
    <property type="protein sequence ID" value="RKO94094.1"/>
    <property type="molecule type" value="Genomic_DNA"/>
</dbReference>
<dbReference type="SMART" id="SM00397">
    <property type="entry name" value="t_SNARE"/>
    <property type="match status" value="1"/>
</dbReference>
<feature type="region of interest" description="Disordered" evidence="11">
    <location>
        <begin position="1"/>
        <end position="21"/>
    </location>
</feature>
<dbReference type="SUPFAM" id="SSF47661">
    <property type="entry name" value="t-snare proteins"/>
    <property type="match status" value="1"/>
</dbReference>
<feature type="transmembrane region" description="Helical" evidence="12">
    <location>
        <begin position="212"/>
        <end position="233"/>
    </location>
</feature>
<proteinExistence type="inferred from homology"/>
<evidence type="ECO:0000256" key="4">
    <source>
        <dbReference type="ARBA" id="ARBA00022692"/>
    </source>
</evidence>
<keyword evidence="9 12" id="KW-0472">Membrane</keyword>
<dbReference type="PANTHER" id="PTHR19957">
    <property type="entry name" value="SYNTAXIN"/>
    <property type="match status" value="1"/>
</dbReference>
<name>A0A4P9WMF6_9FUNG</name>
<dbReference type="OrthoDB" id="244190at2759"/>
<dbReference type="GO" id="GO:0031201">
    <property type="term" value="C:SNARE complex"/>
    <property type="evidence" value="ECO:0007669"/>
    <property type="project" value="TreeGrafter"/>
</dbReference>
<dbReference type="CDD" id="cd15841">
    <property type="entry name" value="SNARE_Qc"/>
    <property type="match status" value="1"/>
</dbReference>
<dbReference type="InterPro" id="IPR045242">
    <property type="entry name" value="Syntaxin"/>
</dbReference>
<feature type="domain" description="T-SNARE coiled-coil homology" evidence="13">
    <location>
        <begin position="140"/>
        <end position="202"/>
    </location>
</feature>
<keyword evidence="15" id="KW-1185">Reference proteome</keyword>
<dbReference type="InterPro" id="IPR000727">
    <property type="entry name" value="T_SNARE_dom"/>
</dbReference>
<dbReference type="GO" id="GO:0048278">
    <property type="term" value="P:vesicle docking"/>
    <property type="evidence" value="ECO:0007669"/>
    <property type="project" value="TreeGrafter"/>
</dbReference>
<keyword evidence="4 12" id="KW-0812">Transmembrane</keyword>
<keyword evidence="6 12" id="KW-1133">Transmembrane helix</keyword>